<sequence length="146" mass="16711">MKAQTEGKQHLNDTKRIGVEILEAYHHLTNRALEFFKTYDLTPQQHNVMAILHHAGKVSTSDILKWMYEKNPGVSRLVDRLLKKGLVEKSANTQDKRLVVIGLTPKGQELYNKVEKEFSQMESNFDSLSSQEMQTLIGLLVKLKGF</sequence>
<dbReference type="EMBL" id="JBHUMA010000006">
    <property type="protein sequence ID" value="MFD2599079.1"/>
    <property type="molecule type" value="Genomic_DNA"/>
</dbReference>
<dbReference type="InterPro" id="IPR036388">
    <property type="entry name" value="WH-like_DNA-bd_sf"/>
</dbReference>
<proteinExistence type="predicted"/>
<dbReference type="InterPro" id="IPR036390">
    <property type="entry name" value="WH_DNA-bd_sf"/>
</dbReference>
<evidence type="ECO:0000313" key="3">
    <source>
        <dbReference type="Proteomes" id="UP001597393"/>
    </source>
</evidence>
<dbReference type="InterPro" id="IPR039422">
    <property type="entry name" value="MarR/SlyA-like"/>
</dbReference>
<comment type="caution">
    <text evidence="2">The sequence shown here is derived from an EMBL/GenBank/DDBJ whole genome shotgun (WGS) entry which is preliminary data.</text>
</comment>
<dbReference type="PANTHER" id="PTHR33164">
    <property type="entry name" value="TRANSCRIPTIONAL REGULATOR, MARR FAMILY"/>
    <property type="match status" value="1"/>
</dbReference>
<dbReference type="SUPFAM" id="SSF46785">
    <property type="entry name" value="Winged helix' DNA-binding domain"/>
    <property type="match status" value="1"/>
</dbReference>
<evidence type="ECO:0000259" key="1">
    <source>
        <dbReference type="PROSITE" id="PS50995"/>
    </source>
</evidence>
<dbReference type="Gene3D" id="1.10.10.10">
    <property type="entry name" value="Winged helix-like DNA-binding domain superfamily/Winged helix DNA-binding domain"/>
    <property type="match status" value="1"/>
</dbReference>
<keyword evidence="3" id="KW-1185">Reference proteome</keyword>
<dbReference type="InterPro" id="IPR000835">
    <property type="entry name" value="HTH_MarR-typ"/>
</dbReference>
<feature type="domain" description="HTH marR-type" evidence="1">
    <location>
        <begin position="1"/>
        <end position="145"/>
    </location>
</feature>
<dbReference type="RefSeq" id="WP_380869208.1">
    <property type="nucleotide sequence ID" value="NZ_JBHUMA010000006.1"/>
</dbReference>
<organism evidence="2 3">
    <name type="scientific">Sphingobacterium corticis</name>
    <dbReference type="NCBI Taxonomy" id="1812823"/>
    <lineage>
        <taxon>Bacteria</taxon>
        <taxon>Pseudomonadati</taxon>
        <taxon>Bacteroidota</taxon>
        <taxon>Sphingobacteriia</taxon>
        <taxon>Sphingobacteriales</taxon>
        <taxon>Sphingobacteriaceae</taxon>
        <taxon>Sphingobacterium</taxon>
    </lineage>
</organism>
<reference evidence="3" key="1">
    <citation type="journal article" date="2019" name="Int. J. Syst. Evol. Microbiol.">
        <title>The Global Catalogue of Microorganisms (GCM) 10K type strain sequencing project: providing services to taxonomists for standard genome sequencing and annotation.</title>
        <authorList>
            <consortium name="The Broad Institute Genomics Platform"/>
            <consortium name="The Broad Institute Genome Sequencing Center for Infectious Disease"/>
            <person name="Wu L."/>
            <person name="Ma J."/>
        </authorList>
    </citation>
    <scope>NUCLEOTIDE SEQUENCE [LARGE SCALE GENOMIC DNA]</scope>
    <source>
        <strain evidence="3">KCTC 42248</strain>
    </source>
</reference>
<name>A0ABW5NIZ3_9SPHI</name>
<dbReference type="Pfam" id="PF01047">
    <property type="entry name" value="MarR"/>
    <property type="match status" value="1"/>
</dbReference>
<dbReference type="SMART" id="SM00347">
    <property type="entry name" value="HTH_MARR"/>
    <property type="match status" value="1"/>
</dbReference>
<dbReference type="PANTHER" id="PTHR33164:SF101">
    <property type="entry name" value="TRANSCRIPTIONAL REPRESSOR MPRA"/>
    <property type="match status" value="1"/>
</dbReference>
<accession>A0ABW5NIZ3</accession>
<evidence type="ECO:0000313" key="2">
    <source>
        <dbReference type="EMBL" id="MFD2599079.1"/>
    </source>
</evidence>
<dbReference type="PRINTS" id="PR00598">
    <property type="entry name" value="HTHMARR"/>
</dbReference>
<dbReference type="PROSITE" id="PS50995">
    <property type="entry name" value="HTH_MARR_2"/>
    <property type="match status" value="1"/>
</dbReference>
<gene>
    <name evidence="2" type="ORF">ACFSQ3_08945</name>
</gene>
<dbReference type="Proteomes" id="UP001597393">
    <property type="component" value="Unassembled WGS sequence"/>
</dbReference>
<protein>
    <submittedName>
        <fullName evidence="2">MarR family winged helix-turn-helix transcriptional regulator</fullName>
    </submittedName>
</protein>